<reference evidence="2" key="1">
    <citation type="submission" date="2018-09" db="EMBL/GenBank/DDBJ databases">
        <authorList>
            <person name="Kim I."/>
        </authorList>
    </citation>
    <scope>NUCLEOTIDE SEQUENCE [LARGE SCALE GENOMIC DNA]</scope>
    <source>
        <strain evidence="2">DD4a</strain>
    </source>
</reference>
<dbReference type="AlphaFoldDB" id="A0A3A1U3A6"/>
<organism evidence="1 2">
    <name type="scientific">Amnibacterium setariae</name>
    <dbReference type="NCBI Taxonomy" id="2306585"/>
    <lineage>
        <taxon>Bacteria</taxon>
        <taxon>Bacillati</taxon>
        <taxon>Actinomycetota</taxon>
        <taxon>Actinomycetes</taxon>
        <taxon>Micrococcales</taxon>
        <taxon>Microbacteriaceae</taxon>
        <taxon>Amnibacterium</taxon>
    </lineage>
</organism>
<dbReference type="EMBL" id="QXTG01000001">
    <property type="protein sequence ID" value="RIX31031.1"/>
    <property type="molecule type" value="Genomic_DNA"/>
</dbReference>
<dbReference type="OrthoDB" id="9829967at2"/>
<accession>A0A3A1U3A6</accession>
<dbReference type="Proteomes" id="UP000265742">
    <property type="component" value="Unassembled WGS sequence"/>
</dbReference>
<evidence type="ECO:0000313" key="1">
    <source>
        <dbReference type="EMBL" id="RIX31031.1"/>
    </source>
</evidence>
<gene>
    <name evidence="1" type="ORF">D1781_06565</name>
</gene>
<proteinExistence type="predicted"/>
<evidence type="ECO:0000313" key="2">
    <source>
        <dbReference type="Proteomes" id="UP000265742"/>
    </source>
</evidence>
<sequence length="115" mass="12670">MAEPRTSSEIVSGSPVPVDAVCLRCKREGVFSIPLFVLTMDGPRQVGERVFCVCETKPAAKATITNGDAKRTGETCDRCNRVSMYEVPFYAMTPAGISPHSTRVICRECDTRPRR</sequence>
<name>A0A3A1U3A6_9MICO</name>
<dbReference type="RefSeq" id="WP_119481393.1">
    <property type="nucleotide sequence ID" value="NZ_QXTG01000001.1"/>
</dbReference>
<comment type="caution">
    <text evidence="1">The sequence shown here is derived from an EMBL/GenBank/DDBJ whole genome shotgun (WGS) entry which is preliminary data.</text>
</comment>
<protein>
    <submittedName>
        <fullName evidence="1">Uncharacterized protein</fullName>
    </submittedName>
</protein>
<keyword evidence="2" id="KW-1185">Reference proteome</keyword>